<dbReference type="AlphaFoldDB" id="A0A1G7NFX4"/>
<feature type="domain" description="Glycosyltransferase 2-like" evidence="2">
    <location>
        <begin position="12"/>
        <end position="135"/>
    </location>
</feature>
<keyword evidence="3" id="KW-0808">Transferase</keyword>
<name>A0A1G7NFX4_9FIRM</name>
<dbReference type="Pfam" id="PF00535">
    <property type="entry name" value="Glycos_transf_2"/>
    <property type="match status" value="1"/>
</dbReference>
<evidence type="ECO:0000313" key="4">
    <source>
        <dbReference type="Proteomes" id="UP000243333"/>
    </source>
</evidence>
<keyword evidence="1" id="KW-1133">Transmembrane helix</keyword>
<dbReference type="EMBL" id="FNBU01000024">
    <property type="protein sequence ID" value="SDF72964.1"/>
    <property type="molecule type" value="Genomic_DNA"/>
</dbReference>
<dbReference type="SUPFAM" id="SSF53448">
    <property type="entry name" value="Nucleotide-diphospho-sugar transferases"/>
    <property type="match status" value="1"/>
</dbReference>
<dbReference type="InterPro" id="IPR029044">
    <property type="entry name" value="Nucleotide-diphossugar_trans"/>
</dbReference>
<dbReference type="PANTHER" id="PTHR22916:SF3">
    <property type="entry name" value="UDP-GLCNAC:BETAGAL BETA-1,3-N-ACETYLGLUCOSAMINYLTRANSFERASE-LIKE PROTEIN 1"/>
    <property type="match status" value="1"/>
</dbReference>
<keyword evidence="4" id="KW-1185">Reference proteome</keyword>
<dbReference type="STRING" id="1123285.SAMN05660235_02560"/>
<reference evidence="4" key="1">
    <citation type="submission" date="2016-10" db="EMBL/GenBank/DDBJ databases">
        <authorList>
            <person name="Varghese N."/>
            <person name="Submissions S."/>
        </authorList>
    </citation>
    <scope>NUCLEOTIDE SEQUENCE [LARGE SCALE GENOMIC DNA]</scope>
    <source>
        <strain evidence="4">DSM 23256</strain>
    </source>
</reference>
<feature type="transmembrane region" description="Helical" evidence="1">
    <location>
        <begin position="298"/>
        <end position="316"/>
    </location>
</feature>
<keyword evidence="1" id="KW-0472">Membrane</keyword>
<dbReference type="GO" id="GO:0016758">
    <property type="term" value="F:hexosyltransferase activity"/>
    <property type="evidence" value="ECO:0007669"/>
    <property type="project" value="UniProtKB-ARBA"/>
</dbReference>
<protein>
    <submittedName>
        <fullName evidence="3">Glycosyl transferase family 2</fullName>
    </submittedName>
</protein>
<evidence type="ECO:0000313" key="3">
    <source>
        <dbReference type="EMBL" id="SDF72964.1"/>
    </source>
</evidence>
<accession>A0A1G7NFX4</accession>
<feature type="transmembrane region" description="Helical" evidence="1">
    <location>
        <begin position="260"/>
        <end position="278"/>
    </location>
</feature>
<keyword evidence="1" id="KW-0812">Transmembrane</keyword>
<dbReference type="InterPro" id="IPR001173">
    <property type="entry name" value="Glyco_trans_2-like"/>
</dbReference>
<dbReference type="PANTHER" id="PTHR22916">
    <property type="entry name" value="GLYCOSYLTRANSFERASE"/>
    <property type="match status" value="1"/>
</dbReference>
<dbReference type="RefSeq" id="WP_093691470.1">
    <property type="nucleotide sequence ID" value="NZ_FNBU01000024.1"/>
</dbReference>
<dbReference type="Proteomes" id="UP000243333">
    <property type="component" value="Unassembled WGS sequence"/>
</dbReference>
<organism evidence="3 4">
    <name type="scientific">Sporolituus thermophilus DSM 23256</name>
    <dbReference type="NCBI Taxonomy" id="1123285"/>
    <lineage>
        <taxon>Bacteria</taxon>
        <taxon>Bacillati</taxon>
        <taxon>Bacillota</taxon>
        <taxon>Negativicutes</taxon>
        <taxon>Selenomonadales</taxon>
        <taxon>Sporomusaceae</taxon>
        <taxon>Sporolituus</taxon>
    </lineage>
</organism>
<gene>
    <name evidence="3" type="ORF">SAMN05660235_02560</name>
</gene>
<sequence length="329" mass="38828">MKNNNCRKPLVSIIIATYNSGQTISRAVSSVIQQSYDNIELIIVDDGSFDNTAEIVMPFVDGIRVIYIYQNNSGVSAARNKGALLAKGEWLAFLDADDEWHPQKLELQIESLQFVPDAVLISNVPLRVSQNGKNFQFPVLDVTDLKDKLFFWRQEEFLRRNKIHTSSVLVRRDTFNEVGGFDEMLKIAEDRDLWLKILYKGQGICLNMPLTKYYETEGSLSRKIVERFEYNLKLIDRWDNRRQDTLDKEKRISVKNFIKIKYAVLFTMIFKLLKYGFVEEAYLFWLKLRDFHKKEFPCLPFIPWCLFVMMARVEFLRKRFKRAVKRFLL</sequence>
<evidence type="ECO:0000259" key="2">
    <source>
        <dbReference type="Pfam" id="PF00535"/>
    </source>
</evidence>
<proteinExistence type="predicted"/>
<dbReference type="Gene3D" id="3.90.550.10">
    <property type="entry name" value="Spore Coat Polysaccharide Biosynthesis Protein SpsA, Chain A"/>
    <property type="match status" value="1"/>
</dbReference>
<dbReference type="OrthoDB" id="396512at2"/>
<evidence type="ECO:0000256" key="1">
    <source>
        <dbReference type="SAM" id="Phobius"/>
    </source>
</evidence>